<protein>
    <submittedName>
        <fullName evidence="2">Cell wall hydrolase</fullName>
    </submittedName>
</protein>
<evidence type="ECO:0000313" key="2">
    <source>
        <dbReference type="EMBL" id="REF71852.1"/>
    </source>
</evidence>
<keyword evidence="2" id="KW-0378">Hydrolase</keyword>
<feature type="domain" description="Cell wall hydrolase SleB" evidence="1">
    <location>
        <begin position="55"/>
        <end position="152"/>
    </location>
</feature>
<proteinExistence type="predicted"/>
<sequence>MKKGDEMTESRMRVRAGLGALLALALAGLAGCGRGGMSELECMERAIYFEANRSSRDGMIAVGNVVMNRVRAQGYPNTVCGVVGQKGQFAPGVLTRRMDSKSLPAVREAAIAVLRGERQPGIGNAMFFHQKDHRFSYDNMHYVLVAGGNAFYEKRKSHLVTQPVPPAPVDGLR</sequence>
<dbReference type="AlphaFoldDB" id="A0A3D9XUH2"/>
<name>A0A3D9XUH2_PARVE</name>
<dbReference type="PROSITE" id="PS51257">
    <property type="entry name" value="PROKAR_LIPOPROTEIN"/>
    <property type="match status" value="1"/>
</dbReference>
<organism evidence="2 3">
    <name type="scientific">Paracoccus versutus</name>
    <name type="common">Thiobacillus versutus</name>
    <dbReference type="NCBI Taxonomy" id="34007"/>
    <lineage>
        <taxon>Bacteria</taxon>
        <taxon>Pseudomonadati</taxon>
        <taxon>Pseudomonadota</taxon>
        <taxon>Alphaproteobacteria</taxon>
        <taxon>Rhodobacterales</taxon>
        <taxon>Paracoccaceae</taxon>
        <taxon>Paracoccus</taxon>
    </lineage>
</organism>
<dbReference type="InterPro" id="IPR042047">
    <property type="entry name" value="SleB_dom1"/>
</dbReference>
<evidence type="ECO:0000259" key="1">
    <source>
        <dbReference type="Pfam" id="PF07486"/>
    </source>
</evidence>
<dbReference type="GO" id="GO:0016787">
    <property type="term" value="F:hydrolase activity"/>
    <property type="evidence" value="ECO:0007669"/>
    <property type="project" value="UniProtKB-KW"/>
</dbReference>
<evidence type="ECO:0000313" key="3">
    <source>
        <dbReference type="Proteomes" id="UP000256941"/>
    </source>
</evidence>
<comment type="caution">
    <text evidence="2">The sequence shown here is derived from an EMBL/GenBank/DDBJ whole genome shotgun (WGS) entry which is preliminary data.</text>
</comment>
<dbReference type="Gene3D" id="1.10.10.2520">
    <property type="entry name" value="Cell wall hydrolase SleB, domain 1"/>
    <property type="match status" value="1"/>
</dbReference>
<dbReference type="EMBL" id="QTUJ01000001">
    <property type="protein sequence ID" value="REF71852.1"/>
    <property type="molecule type" value="Genomic_DNA"/>
</dbReference>
<dbReference type="Proteomes" id="UP000256941">
    <property type="component" value="Unassembled WGS sequence"/>
</dbReference>
<accession>A0A3D9XUH2</accession>
<dbReference type="Pfam" id="PF07486">
    <property type="entry name" value="Hydrolase_2"/>
    <property type="match status" value="1"/>
</dbReference>
<reference evidence="2 3" key="1">
    <citation type="submission" date="2018-08" db="EMBL/GenBank/DDBJ databases">
        <title>Genomic Encyclopedia of Archaeal and Bacterial Type Strains, Phase II (KMG-II): from individual species to whole genera.</title>
        <authorList>
            <person name="Goeker M."/>
        </authorList>
    </citation>
    <scope>NUCLEOTIDE SEQUENCE [LARGE SCALE GENOMIC DNA]</scope>
    <source>
        <strain evidence="2 3">DSM 17099</strain>
    </source>
</reference>
<dbReference type="InterPro" id="IPR011105">
    <property type="entry name" value="Cell_wall_hydrolase_SleB"/>
</dbReference>
<gene>
    <name evidence="2" type="ORF">BDD41_0311</name>
</gene>